<dbReference type="AlphaFoldDB" id="A0A0F9V6D4"/>
<organism evidence="2">
    <name type="scientific">marine sediment metagenome</name>
    <dbReference type="NCBI Taxonomy" id="412755"/>
    <lineage>
        <taxon>unclassified sequences</taxon>
        <taxon>metagenomes</taxon>
        <taxon>ecological metagenomes</taxon>
    </lineage>
</organism>
<accession>A0A0F9V6D4</accession>
<sequence>MSNPTPPGPRNGILSLTIKDKSVLYAAYMPFVKHGGLFIPTNKNYRLGDEVFMLLNLMEEAEKIPVAGKVIWVTPKGAQGNRAAGIGVQFSDQDNTARSKIETYLAGALKSDRPTHTM</sequence>
<name>A0A0F9V6D4_9ZZZZ</name>
<dbReference type="InterPro" id="IPR009875">
    <property type="entry name" value="PilZ_domain"/>
</dbReference>
<dbReference type="Pfam" id="PF07238">
    <property type="entry name" value="PilZ"/>
    <property type="match status" value="1"/>
</dbReference>
<proteinExistence type="predicted"/>
<comment type="caution">
    <text evidence="2">The sequence shown here is derived from an EMBL/GenBank/DDBJ whole genome shotgun (WGS) entry which is preliminary data.</text>
</comment>
<dbReference type="Gene3D" id="2.40.10.220">
    <property type="entry name" value="predicted glycosyltransferase like domains"/>
    <property type="match status" value="1"/>
</dbReference>
<evidence type="ECO:0000313" key="2">
    <source>
        <dbReference type="EMBL" id="KKN99554.1"/>
    </source>
</evidence>
<reference evidence="2" key="1">
    <citation type="journal article" date="2015" name="Nature">
        <title>Complex archaea that bridge the gap between prokaryotes and eukaryotes.</title>
        <authorList>
            <person name="Spang A."/>
            <person name="Saw J.H."/>
            <person name="Jorgensen S.L."/>
            <person name="Zaremba-Niedzwiedzka K."/>
            <person name="Martijn J."/>
            <person name="Lind A.E."/>
            <person name="van Eijk R."/>
            <person name="Schleper C."/>
            <person name="Guy L."/>
            <person name="Ettema T.J."/>
        </authorList>
    </citation>
    <scope>NUCLEOTIDE SEQUENCE</scope>
</reference>
<gene>
    <name evidence="2" type="ORF">LCGC14_0136450</name>
</gene>
<dbReference type="EMBL" id="LAZR01000046">
    <property type="protein sequence ID" value="KKN99554.1"/>
    <property type="molecule type" value="Genomic_DNA"/>
</dbReference>
<protein>
    <recommendedName>
        <fullName evidence="1">PilZ domain-containing protein</fullName>
    </recommendedName>
</protein>
<evidence type="ECO:0000259" key="1">
    <source>
        <dbReference type="Pfam" id="PF07238"/>
    </source>
</evidence>
<feature type="domain" description="PilZ" evidence="1">
    <location>
        <begin position="15"/>
        <end position="106"/>
    </location>
</feature>
<dbReference type="GO" id="GO:0035438">
    <property type="term" value="F:cyclic-di-GMP binding"/>
    <property type="evidence" value="ECO:0007669"/>
    <property type="project" value="InterPro"/>
</dbReference>